<comment type="similarity">
    <text evidence="1">Belongs to the universal ribosomal protein uS4 family.</text>
</comment>
<evidence type="ECO:0000256" key="4">
    <source>
        <dbReference type="ARBA" id="ARBA00022980"/>
    </source>
</evidence>
<dbReference type="PANTHER" id="PTHR11831:SF4">
    <property type="entry name" value="SMALL RIBOSOMAL SUBUNIT PROTEIN US4M"/>
    <property type="match status" value="1"/>
</dbReference>
<gene>
    <name evidence="8" type="ORF">Mmmito_0018</name>
</gene>
<keyword evidence="3 6" id="KW-0694">RNA-binding</keyword>
<proteinExistence type="inferred from homology"/>
<evidence type="ECO:0000256" key="6">
    <source>
        <dbReference type="PROSITE-ProRule" id="PRU00182"/>
    </source>
</evidence>
<reference evidence="8" key="2">
    <citation type="journal article" date="2016" name="Open Biol.">
        <title>Moramonas marocensis gen. nov., sp. nov.: a jakobid flagellate isolated from desert soil with a bacteria-like, but bloated mitochondrial genome.</title>
        <authorList>
            <person name="Strassert J.F."/>
            <person name="Tikhonenkov D.V."/>
            <person name="Pombert J.F."/>
            <person name="Kolisko M."/>
            <person name="Tai V."/>
            <person name="Mylnikov A.P."/>
            <person name="Keeling P.J."/>
        </authorList>
    </citation>
    <scope>NUCLEOTIDE SEQUENCE</scope>
</reference>
<dbReference type="PANTHER" id="PTHR11831">
    <property type="entry name" value="30S 40S RIBOSOMAL PROTEIN"/>
    <property type="match status" value="1"/>
</dbReference>
<dbReference type="NCBIfam" id="NF003717">
    <property type="entry name" value="PRK05327.1"/>
    <property type="match status" value="1"/>
</dbReference>
<dbReference type="SMART" id="SM00363">
    <property type="entry name" value="S4"/>
    <property type="match status" value="1"/>
</dbReference>
<dbReference type="Gene3D" id="3.10.290.10">
    <property type="entry name" value="RNA-binding S4 domain"/>
    <property type="match status" value="1"/>
</dbReference>
<keyword evidence="8" id="KW-0496">Mitochondrion</keyword>
<dbReference type="InterPro" id="IPR002942">
    <property type="entry name" value="S4_RNA-bd"/>
</dbReference>
<dbReference type="GO" id="GO:0015935">
    <property type="term" value="C:small ribosomal subunit"/>
    <property type="evidence" value="ECO:0007669"/>
    <property type="project" value="TreeGrafter"/>
</dbReference>
<evidence type="ECO:0000256" key="1">
    <source>
        <dbReference type="ARBA" id="ARBA00007465"/>
    </source>
</evidence>
<feature type="domain" description="RNA-binding S4" evidence="7">
    <location>
        <begin position="129"/>
        <end position="188"/>
    </location>
</feature>
<dbReference type="CDD" id="cd00165">
    <property type="entry name" value="S4"/>
    <property type="match status" value="1"/>
</dbReference>
<evidence type="ECO:0000259" key="7">
    <source>
        <dbReference type="SMART" id="SM00363"/>
    </source>
</evidence>
<dbReference type="GO" id="GO:0003735">
    <property type="term" value="F:structural constituent of ribosome"/>
    <property type="evidence" value="ECO:0007669"/>
    <property type="project" value="TreeGrafter"/>
</dbReference>
<dbReference type="InterPro" id="IPR022801">
    <property type="entry name" value="Ribosomal_uS4"/>
</dbReference>
<dbReference type="InterPro" id="IPR036986">
    <property type="entry name" value="S4_RNA-bd_sf"/>
</dbReference>
<evidence type="ECO:0000256" key="3">
    <source>
        <dbReference type="ARBA" id="ARBA00022884"/>
    </source>
</evidence>
<sequence>MTRRSSLKENSKKALRVFRNAQFLTQKPTKRNQNEKRGRPSYRWITCSHLSHSNTLQKMTQLGYLTPFAKEEKIKLSYYEPRFASLLKEKQKLVSLYPNMNNNQLLRFLNQANKYQGQVGQNLMKLLERRLDSILCRVRFASSIFHARQLINHGHILVNGKVVNIHSFLVEDGDLIQLHPQFVLKAIQLRNARNENQKNGQLSTLNTYTIIDLMKETHILPSQDLLISHTDHTIPYIEVDYNTFSCVYLFSPTDHYASYFIPQDVELDLDKVIRYF</sequence>
<evidence type="ECO:0000256" key="5">
    <source>
        <dbReference type="ARBA" id="ARBA00023274"/>
    </source>
</evidence>
<organism evidence="8">
    <name type="scientific">Moramonas marocensis</name>
    <dbReference type="NCBI Taxonomy" id="1805496"/>
    <lineage>
        <taxon>Eukaryota</taxon>
        <taxon>Discoba</taxon>
        <taxon>Jakobida</taxon>
        <taxon>Histionina</taxon>
        <taxon>Moramonas</taxon>
    </lineage>
</organism>
<dbReference type="GO" id="GO:0019843">
    <property type="term" value="F:rRNA binding"/>
    <property type="evidence" value="ECO:0007669"/>
    <property type="project" value="UniProtKB-KW"/>
</dbReference>
<evidence type="ECO:0000313" key="8">
    <source>
        <dbReference type="EMBL" id="AML60608.1"/>
    </source>
</evidence>
<keyword evidence="5" id="KW-0687">Ribonucleoprotein</keyword>
<protein>
    <submittedName>
        <fullName evidence="8">Ribosomal protein S4</fullName>
    </submittedName>
</protein>
<evidence type="ECO:0000256" key="2">
    <source>
        <dbReference type="ARBA" id="ARBA00022730"/>
    </source>
</evidence>
<dbReference type="Pfam" id="PF01479">
    <property type="entry name" value="S4"/>
    <property type="match status" value="1"/>
</dbReference>
<dbReference type="SUPFAM" id="SSF55174">
    <property type="entry name" value="Alpha-L RNA-binding motif"/>
    <property type="match status" value="1"/>
</dbReference>
<accession>A0A140F2H4</accession>
<dbReference type="PROSITE" id="PS50889">
    <property type="entry name" value="S4"/>
    <property type="match status" value="1"/>
</dbReference>
<name>A0A140F2H4_9EUKA</name>
<keyword evidence="4 8" id="KW-0689">Ribosomal protein</keyword>
<reference evidence="8" key="1">
    <citation type="submission" date="2015-11" db="EMBL/GenBank/DDBJ databases">
        <authorList>
            <person name="Zhang Y."/>
            <person name="Guo Z."/>
        </authorList>
    </citation>
    <scope>NUCLEOTIDE SEQUENCE</scope>
</reference>
<keyword evidence="2" id="KW-0699">rRNA-binding</keyword>
<geneLocation type="mitochondrion" evidence="8"/>
<dbReference type="GO" id="GO:0042274">
    <property type="term" value="P:ribosomal small subunit biogenesis"/>
    <property type="evidence" value="ECO:0007669"/>
    <property type="project" value="TreeGrafter"/>
</dbReference>
<dbReference type="EMBL" id="KU057169">
    <property type="protein sequence ID" value="AML60608.1"/>
    <property type="molecule type" value="Genomic_DNA"/>
</dbReference>
<dbReference type="AlphaFoldDB" id="A0A140F2H4"/>